<feature type="region of interest" description="Disordered" evidence="2">
    <location>
        <begin position="687"/>
        <end position="709"/>
    </location>
</feature>
<organism evidence="3 4">
    <name type="scientific">Holothuria leucospilota</name>
    <name type="common">Black long sea cucumber</name>
    <name type="synonym">Mertensiothuria leucospilota</name>
    <dbReference type="NCBI Taxonomy" id="206669"/>
    <lineage>
        <taxon>Eukaryota</taxon>
        <taxon>Metazoa</taxon>
        <taxon>Echinodermata</taxon>
        <taxon>Eleutherozoa</taxon>
        <taxon>Echinozoa</taxon>
        <taxon>Holothuroidea</taxon>
        <taxon>Aspidochirotacea</taxon>
        <taxon>Aspidochirotida</taxon>
        <taxon>Holothuriidae</taxon>
        <taxon>Holothuria</taxon>
    </lineage>
</organism>
<feature type="compositionally biased region" description="Polar residues" evidence="2">
    <location>
        <begin position="1399"/>
        <end position="1425"/>
    </location>
</feature>
<feature type="region of interest" description="Disordered" evidence="2">
    <location>
        <begin position="22"/>
        <end position="48"/>
    </location>
</feature>
<evidence type="ECO:0000256" key="1">
    <source>
        <dbReference type="SAM" id="Coils"/>
    </source>
</evidence>
<feature type="region of interest" description="Disordered" evidence="2">
    <location>
        <begin position="130"/>
        <end position="251"/>
    </location>
</feature>
<dbReference type="OrthoDB" id="10072649at2759"/>
<feature type="compositionally biased region" description="Basic and acidic residues" evidence="2">
    <location>
        <begin position="690"/>
        <end position="704"/>
    </location>
</feature>
<feature type="region of interest" description="Disordered" evidence="2">
    <location>
        <begin position="293"/>
        <end position="335"/>
    </location>
</feature>
<evidence type="ECO:0000313" key="3">
    <source>
        <dbReference type="EMBL" id="KAJ8029121.1"/>
    </source>
</evidence>
<feature type="compositionally biased region" description="Low complexity" evidence="2">
    <location>
        <begin position="214"/>
        <end position="225"/>
    </location>
</feature>
<sequence length="1588" mass="178321">MDSSSEEDIVKKKGWALVNKKGSIENSSDEEQLENVAVSKRSPDLPLCQDIDTKSEEVEVEKAAYSQSLAPLSFQLPPPESPTLQTPGSNSSSGSTLVSSLPSPLPHLKRDLPINKVEEDLSSVADILKSKVEKEDSQSVDSFEILSEPASGDCEPSLDGQSEDGDDEDFAPLPSQNIPHRLTSDSESDFVRLTAPSEMDSAHSGLEEIPPGPSQSSKSVSSSPEPALPIGSRPVNAPYQDMRGVSSEEESDHVRIMSRRWPTEDGGFLLVQRFKKLEPDDISTVSSSISDFSSFSMMGNSGRQRLNSDTQEEAGESDTEGEASNSSYASEEPLPVNMMVQNVPPAVRQYLHKRNEVFNSKLTIFAVLVLTAGLTLGIGHFVGSSQMVSHHQSVQEGQKLRLRSLQDELVSCMDRRKEIARLYQEKEKEVHSCAMEKEELVKEMSSPEDGDSSLMRDKEPQELRLCSGCSDGGLRYSKFCNTRCPADLIDGHSWVAMDMRSSIEQEYWVHDGSDGLGMKADQVTYSQSMPRMVHEVDCKIPSQASMTGSFVNFVAKQAPSVSTLGEVVLPGESSCLIEGLKGGPLHSAPVSEESEELLVHSSLLNEESEEVSAHSGPLDEIEVLPTDFTSISDESEELPSCFSPQNEEREVISVQSSPLTEAIQDVPGHSVSLEEGDEVTVPAHLVSRSKSHERVKTESQKEESSESMSGNAVIDTLMKDSLLHPINHDDTLVEEELVAMDNSRIGNIPKVQEYDLHGDVSLLDGGSADTVSLDIENVKWVQTTARSVKEDLLETNDLKDTTLDPDATWVCVDDAEPEHCHNWIPKAELKNLVKSKEREVREEVEHDTGDESNEKQLQHLDELETLSVDGHMGEVLEMNEGEKLDEESPENSEGDNKEERQEDALTKDEREALEGMEETSEGKDGWIWMGNDKWTSVDSEGNIQDPILDSSNSEESTDENRNEEEDHLDIITQALQSAWGIVENASKDIIGKNVSLKDASDIVKERVKDLKEVVEGAWDSVQTAASQINEDHIQPMVKKMNKFVKRRWSEAGTRRTCRGKNCKGGRRNNYHRHGNVIGKRARKTDLQQSAGSGGKHGRRNNNIGKNAKNLNIKHQPATIKSRNVEEQENKKGRNMKPKRPTRVKTEAKVLPKKANKKGGQQSEPKQAEVKKHMTPATDPGKPSEKFLGTIDNIRTKEIKREYSSSKKTQEAVGKGNIPESGKMVAKSPPPVLNIEKVLDSMDMSCGGEVRCVENHKIDAARLLKEMISYRQWLWEQRFRKDVDEVEDFMEELEEFIDEEDVDDEDIEDLKDEFEDMVEDIQKTTKKFFRKQERQTRQKASNSGGSSFMESVKGKQSGQRLQKESKDKAKPKKGVEKQKKKEEMKKRKTAEEGGKDVDSNKPSSKGTSTAQTVHTVTFNPQELPSVQMQNSSQQTMSTSDVENEQKDEGVPLEAVVMSPGRGEADKVFHEKKQMGGGYVNTDEWFFRRAQNRQRRRKENPDASWYFERFHSWEEERKNSGKNDWYFQRGKNREESRDCPTQPWHCEWAHDESVVTLWEMYKWLTERFTFRADLRAWELEDQINWFLKKP</sequence>
<feature type="compositionally biased region" description="Acidic residues" evidence="2">
    <location>
        <begin position="161"/>
        <end position="170"/>
    </location>
</feature>
<keyword evidence="1" id="KW-0175">Coiled coil</keyword>
<proteinExistence type="predicted"/>
<gene>
    <name evidence="3" type="ORF">HOLleu_28448</name>
</gene>
<feature type="compositionally biased region" description="Basic and acidic residues" evidence="2">
    <location>
        <begin position="894"/>
        <end position="913"/>
    </location>
</feature>
<feature type="compositionally biased region" description="Basic residues" evidence="2">
    <location>
        <begin position="1055"/>
        <end position="1082"/>
    </location>
</feature>
<feature type="region of interest" description="Disordered" evidence="2">
    <location>
        <begin position="1328"/>
        <end position="1446"/>
    </location>
</feature>
<feature type="region of interest" description="Disordered" evidence="2">
    <location>
        <begin position="71"/>
        <end position="115"/>
    </location>
</feature>
<feature type="compositionally biased region" description="Basic and acidic residues" evidence="2">
    <location>
        <begin position="1360"/>
        <end position="1398"/>
    </location>
</feature>
<feature type="coiled-coil region" evidence="1">
    <location>
        <begin position="1292"/>
        <end position="1326"/>
    </location>
</feature>
<feature type="compositionally biased region" description="Acidic residues" evidence="2">
    <location>
        <begin position="310"/>
        <end position="321"/>
    </location>
</feature>
<feature type="compositionally biased region" description="Polar residues" evidence="2">
    <location>
        <begin position="1337"/>
        <end position="1359"/>
    </location>
</feature>
<dbReference type="EMBL" id="JAIZAY010000014">
    <property type="protein sequence ID" value="KAJ8029121.1"/>
    <property type="molecule type" value="Genomic_DNA"/>
</dbReference>
<reference evidence="3" key="1">
    <citation type="submission" date="2021-10" db="EMBL/GenBank/DDBJ databases">
        <title>Tropical sea cucumber genome reveals ecological adaptation and Cuvierian tubules defense mechanism.</title>
        <authorList>
            <person name="Chen T."/>
        </authorList>
    </citation>
    <scope>NUCLEOTIDE SEQUENCE</scope>
    <source>
        <strain evidence="3">Nanhai2018</strain>
        <tissue evidence="3">Muscle</tissue>
    </source>
</reference>
<comment type="caution">
    <text evidence="3">The sequence shown here is derived from an EMBL/GenBank/DDBJ whole genome shotgun (WGS) entry which is preliminary data.</text>
</comment>
<feature type="compositionally biased region" description="Low complexity" evidence="2">
    <location>
        <begin position="1100"/>
        <end position="1112"/>
    </location>
</feature>
<feature type="compositionally biased region" description="Low complexity" evidence="2">
    <location>
        <begin position="1426"/>
        <end position="1438"/>
    </location>
</feature>
<evidence type="ECO:0000313" key="4">
    <source>
        <dbReference type="Proteomes" id="UP001152320"/>
    </source>
</evidence>
<feature type="region of interest" description="Disordered" evidence="2">
    <location>
        <begin position="1051"/>
        <end position="1187"/>
    </location>
</feature>
<feature type="compositionally biased region" description="Polar residues" evidence="2">
    <location>
        <begin position="933"/>
        <end position="942"/>
    </location>
</feature>
<accession>A0A9Q1BMA0</accession>
<feature type="compositionally biased region" description="Basic and acidic residues" evidence="2">
    <location>
        <begin position="1122"/>
        <end position="1131"/>
    </location>
</feature>
<evidence type="ECO:0000256" key="2">
    <source>
        <dbReference type="SAM" id="MobiDB-lite"/>
    </source>
</evidence>
<protein>
    <submittedName>
        <fullName evidence="3">Uncharacterized protein</fullName>
    </submittedName>
</protein>
<feature type="region of interest" description="Disordered" evidence="2">
    <location>
        <begin position="838"/>
        <end position="859"/>
    </location>
</feature>
<keyword evidence="4" id="KW-1185">Reference proteome</keyword>
<feature type="compositionally biased region" description="Low complexity" evidence="2">
    <location>
        <begin position="87"/>
        <end position="102"/>
    </location>
</feature>
<dbReference type="Proteomes" id="UP001152320">
    <property type="component" value="Chromosome 14"/>
</dbReference>
<feature type="compositionally biased region" description="Basic residues" evidence="2">
    <location>
        <begin position="1132"/>
        <end position="1142"/>
    </location>
</feature>
<feature type="region of interest" description="Disordered" evidence="2">
    <location>
        <begin position="879"/>
        <end position="964"/>
    </location>
</feature>
<feature type="region of interest" description="Disordered" evidence="2">
    <location>
        <begin position="1201"/>
        <end position="1227"/>
    </location>
</feature>
<feature type="compositionally biased region" description="Acidic residues" evidence="2">
    <location>
        <begin position="879"/>
        <end position="893"/>
    </location>
</feature>
<feature type="compositionally biased region" description="Polar residues" evidence="2">
    <location>
        <begin position="297"/>
        <end position="309"/>
    </location>
</feature>
<feature type="compositionally biased region" description="Acidic residues" evidence="2">
    <location>
        <begin position="955"/>
        <end position="964"/>
    </location>
</feature>
<name>A0A9Q1BMA0_HOLLE</name>